<keyword evidence="2 3" id="KW-0378">Hydrolase</keyword>
<evidence type="ECO:0000256" key="1">
    <source>
        <dbReference type="ARBA" id="ARBA00005964"/>
    </source>
</evidence>
<dbReference type="EMBL" id="CABPSE010000006">
    <property type="protein sequence ID" value="VVE02694.1"/>
    <property type="molecule type" value="Genomic_DNA"/>
</dbReference>
<dbReference type="PROSITE" id="PS00122">
    <property type="entry name" value="CARBOXYLESTERASE_B_1"/>
    <property type="match status" value="1"/>
</dbReference>
<dbReference type="Proteomes" id="UP000383971">
    <property type="component" value="Unassembled WGS sequence"/>
</dbReference>
<dbReference type="GO" id="GO:0016787">
    <property type="term" value="F:hydrolase activity"/>
    <property type="evidence" value="ECO:0007669"/>
    <property type="project" value="UniProtKB-KW"/>
</dbReference>
<reference evidence="5 6" key="1">
    <citation type="submission" date="2019-08" db="EMBL/GenBank/DDBJ databases">
        <authorList>
            <person name="Peeters C."/>
        </authorList>
    </citation>
    <scope>NUCLEOTIDE SEQUENCE [LARGE SCALE GENOMIC DNA]</scope>
    <source>
        <strain evidence="5 6">LMG 31111</strain>
    </source>
</reference>
<dbReference type="InterPro" id="IPR019826">
    <property type="entry name" value="Carboxylesterase_B_AS"/>
</dbReference>
<dbReference type="PANTHER" id="PTHR11559">
    <property type="entry name" value="CARBOXYLESTERASE"/>
    <property type="match status" value="1"/>
</dbReference>
<feature type="domain" description="Carboxylesterase type B" evidence="4">
    <location>
        <begin position="8"/>
        <end position="471"/>
    </location>
</feature>
<evidence type="ECO:0000256" key="2">
    <source>
        <dbReference type="ARBA" id="ARBA00022801"/>
    </source>
</evidence>
<organism evidence="5 6">
    <name type="scientific">Pandoraea communis</name>
    <dbReference type="NCBI Taxonomy" id="2508297"/>
    <lineage>
        <taxon>Bacteria</taxon>
        <taxon>Pseudomonadati</taxon>
        <taxon>Pseudomonadota</taxon>
        <taxon>Betaproteobacteria</taxon>
        <taxon>Burkholderiales</taxon>
        <taxon>Burkholderiaceae</taxon>
        <taxon>Pandoraea</taxon>
    </lineage>
</organism>
<dbReference type="InterPro" id="IPR002018">
    <property type="entry name" value="CarbesteraseB"/>
</dbReference>
<accession>A0A5E4UT61</accession>
<dbReference type="AlphaFoldDB" id="A0A5E4UT61"/>
<name>A0A5E4UT61_9BURK</name>
<dbReference type="InterPro" id="IPR050309">
    <property type="entry name" value="Type-B_Carboxylest/Lipase"/>
</dbReference>
<dbReference type="InterPro" id="IPR029058">
    <property type="entry name" value="AB_hydrolase_fold"/>
</dbReference>
<keyword evidence="6" id="KW-1185">Reference proteome</keyword>
<protein>
    <recommendedName>
        <fullName evidence="3">Carboxylic ester hydrolase</fullName>
        <ecNumber evidence="3">3.1.1.-</ecNumber>
    </recommendedName>
</protein>
<evidence type="ECO:0000259" key="4">
    <source>
        <dbReference type="Pfam" id="PF00135"/>
    </source>
</evidence>
<evidence type="ECO:0000256" key="3">
    <source>
        <dbReference type="RuleBase" id="RU361235"/>
    </source>
</evidence>
<dbReference type="SUPFAM" id="SSF53474">
    <property type="entry name" value="alpha/beta-Hydrolases"/>
    <property type="match status" value="1"/>
</dbReference>
<evidence type="ECO:0000313" key="6">
    <source>
        <dbReference type="Proteomes" id="UP000383971"/>
    </source>
</evidence>
<dbReference type="Gene3D" id="3.40.50.1820">
    <property type="entry name" value="alpha/beta hydrolase"/>
    <property type="match status" value="1"/>
</dbReference>
<dbReference type="RefSeq" id="WP_150584960.1">
    <property type="nucleotide sequence ID" value="NZ_CABPSE010000006.1"/>
</dbReference>
<dbReference type="Pfam" id="PF00135">
    <property type="entry name" value="COesterase"/>
    <property type="match status" value="1"/>
</dbReference>
<comment type="similarity">
    <text evidence="1 3">Belongs to the type-B carboxylesterase/lipase family.</text>
</comment>
<dbReference type="EC" id="3.1.1.-" evidence="3"/>
<gene>
    <name evidence="5" type="primary">pcd</name>
    <name evidence="5" type="ORF">PCO31111_02243</name>
</gene>
<sequence>MKTVTASCEQGDLLGIDANGVQTFFDIPYAKDGGRYREALPPQSWHGVREATQPGPVFPQLASRLDFVMGATAGGVPTSEDAYRLNVYTPSTQAKLPVIFWIHGGGFLTGGALRCYSGAQLAGSGRAVVVTFNYRLGILGNLYLPGTSPGNLSVADIVAALIWVRANIARFGGDPDAIVLAGQSAGAWYTQLLMSMEETSALARAAIMLSWPGLPPQSPDDALETTRDYCEIAGFQNPPRELWDASVSSLLEWQTRLLRARAQNGAVPVGFMPVASGPVPANPMQQAARFAPKPLMISWTRDETGSFFGSNPSLVDATKNDVIEWLEPALGANCVTDYERAMHRRLGSTPYTVLVEQTSEALFKRPTLEAAARLSDSGSDVYAFAFDVASPQPHVGAGHCFELPFLFGNFTDWPSAPMLEGIDGRLAAQLSALLQAYVLNFAESGNPNAGDLPSWRSYRDGNQYALRFADSVTCDPATLNFSA</sequence>
<proteinExistence type="inferred from homology"/>
<evidence type="ECO:0000313" key="5">
    <source>
        <dbReference type="EMBL" id="VVE02694.1"/>
    </source>
</evidence>